<dbReference type="EMBL" id="JACGWL010000001">
    <property type="protein sequence ID" value="KAK4411076.1"/>
    <property type="molecule type" value="Genomic_DNA"/>
</dbReference>
<dbReference type="Proteomes" id="UP001289374">
    <property type="component" value="Unassembled WGS sequence"/>
</dbReference>
<feature type="compositionally biased region" description="Polar residues" evidence="1">
    <location>
        <begin position="55"/>
        <end position="69"/>
    </location>
</feature>
<protein>
    <submittedName>
        <fullName evidence="2">Uncharacterized protein</fullName>
    </submittedName>
</protein>
<keyword evidence="3" id="KW-1185">Reference proteome</keyword>
<feature type="region of interest" description="Disordered" evidence="1">
    <location>
        <begin position="39"/>
        <end position="69"/>
    </location>
</feature>
<feature type="compositionally biased region" description="Basic and acidic residues" evidence="1">
    <location>
        <begin position="39"/>
        <end position="54"/>
    </location>
</feature>
<name>A0AAE1XGM5_9LAMI</name>
<dbReference type="AlphaFoldDB" id="A0AAE1XGM5"/>
<reference evidence="2" key="2">
    <citation type="journal article" date="2024" name="Plant">
        <title>Genomic evolution and insights into agronomic trait innovations of Sesamum species.</title>
        <authorList>
            <person name="Miao H."/>
            <person name="Wang L."/>
            <person name="Qu L."/>
            <person name="Liu H."/>
            <person name="Sun Y."/>
            <person name="Le M."/>
            <person name="Wang Q."/>
            <person name="Wei S."/>
            <person name="Zheng Y."/>
            <person name="Lin W."/>
            <person name="Duan Y."/>
            <person name="Cao H."/>
            <person name="Xiong S."/>
            <person name="Wang X."/>
            <person name="Wei L."/>
            <person name="Li C."/>
            <person name="Ma Q."/>
            <person name="Ju M."/>
            <person name="Zhao R."/>
            <person name="Li G."/>
            <person name="Mu C."/>
            <person name="Tian Q."/>
            <person name="Mei H."/>
            <person name="Zhang T."/>
            <person name="Gao T."/>
            <person name="Zhang H."/>
        </authorList>
    </citation>
    <scope>NUCLEOTIDE SEQUENCE</scope>
    <source>
        <strain evidence="2">K16</strain>
    </source>
</reference>
<evidence type="ECO:0000313" key="3">
    <source>
        <dbReference type="Proteomes" id="UP001289374"/>
    </source>
</evidence>
<accession>A0AAE1XGM5</accession>
<sequence length="156" mass="17322">MANDDDFTFCRVGPPVDGFEAQRVADNINEIHIDEKNTKAASKDVVDGTSETRIDNGNANAADSSDQNGGSLWKVGASSYKQGTVGSLAFNVVDASRRKEVDQQPKQAGKRLQEVLIRLHQKRRLLRGSLHPERRFLLRRVIVRWTGLSLLGHTLT</sequence>
<evidence type="ECO:0000313" key="2">
    <source>
        <dbReference type="EMBL" id="KAK4411076.1"/>
    </source>
</evidence>
<gene>
    <name evidence="2" type="ORF">Sango_0180600</name>
</gene>
<evidence type="ECO:0000256" key="1">
    <source>
        <dbReference type="SAM" id="MobiDB-lite"/>
    </source>
</evidence>
<reference evidence="2" key="1">
    <citation type="submission" date="2020-06" db="EMBL/GenBank/DDBJ databases">
        <authorList>
            <person name="Li T."/>
            <person name="Hu X."/>
            <person name="Zhang T."/>
            <person name="Song X."/>
            <person name="Zhang H."/>
            <person name="Dai N."/>
            <person name="Sheng W."/>
            <person name="Hou X."/>
            <person name="Wei L."/>
        </authorList>
    </citation>
    <scope>NUCLEOTIDE SEQUENCE</scope>
    <source>
        <strain evidence="2">K16</strain>
        <tissue evidence="2">Leaf</tissue>
    </source>
</reference>
<organism evidence="2 3">
    <name type="scientific">Sesamum angolense</name>
    <dbReference type="NCBI Taxonomy" id="2727404"/>
    <lineage>
        <taxon>Eukaryota</taxon>
        <taxon>Viridiplantae</taxon>
        <taxon>Streptophyta</taxon>
        <taxon>Embryophyta</taxon>
        <taxon>Tracheophyta</taxon>
        <taxon>Spermatophyta</taxon>
        <taxon>Magnoliopsida</taxon>
        <taxon>eudicotyledons</taxon>
        <taxon>Gunneridae</taxon>
        <taxon>Pentapetalae</taxon>
        <taxon>asterids</taxon>
        <taxon>lamiids</taxon>
        <taxon>Lamiales</taxon>
        <taxon>Pedaliaceae</taxon>
        <taxon>Sesamum</taxon>
    </lineage>
</organism>
<comment type="caution">
    <text evidence="2">The sequence shown here is derived from an EMBL/GenBank/DDBJ whole genome shotgun (WGS) entry which is preliminary data.</text>
</comment>
<proteinExistence type="predicted"/>